<evidence type="ECO:0000256" key="2">
    <source>
        <dbReference type="SAM" id="MobiDB-lite"/>
    </source>
</evidence>
<dbReference type="InterPro" id="IPR009816">
    <property type="entry name" value="SPATS2-like"/>
</dbReference>
<dbReference type="GO" id="GO:0005737">
    <property type="term" value="C:cytoplasm"/>
    <property type="evidence" value="ECO:0007669"/>
    <property type="project" value="TreeGrafter"/>
</dbReference>
<organism evidence="3 4">
    <name type="scientific">Mesorhabditis belari</name>
    <dbReference type="NCBI Taxonomy" id="2138241"/>
    <lineage>
        <taxon>Eukaryota</taxon>
        <taxon>Metazoa</taxon>
        <taxon>Ecdysozoa</taxon>
        <taxon>Nematoda</taxon>
        <taxon>Chromadorea</taxon>
        <taxon>Rhabditida</taxon>
        <taxon>Rhabditina</taxon>
        <taxon>Rhabditomorpha</taxon>
        <taxon>Rhabditoidea</taxon>
        <taxon>Rhabditidae</taxon>
        <taxon>Mesorhabditinae</taxon>
        <taxon>Mesorhabditis</taxon>
    </lineage>
</organism>
<evidence type="ECO:0000256" key="1">
    <source>
        <dbReference type="ARBA" id="ARBA00007105"/>
    </source>
</evidence>
<accession>A0AAF3J9T9</accession>
<dbReference type="InterPro" id="IPR009060">
    <property type="entry name" value="UBA-like_sf"/>
</dbReference>
<protein>
    <submittedName>
        <fullName evidence="4">Uncharacterized protein</fullName>
    </submittedName>
</protein>
<dbReference type="Proteomes" id="UP000887575">
    <property type="component" value="Unassembled WGS sequence"/>
</dbReference>
<dbReference type="WBParaSite" id="MBELARI_LOCUS5340">
    <property type="protein sequence ID" value="MBELARI_LOCUS5340"/>
    <property type="gene ID" value="MBELARI_LOCUS5340"/>
</dbReference>
<proteinExistence type="inferred from homology"/>
<dbReference type="Pfam" id="PF07139">
    <property type="entry name" value="SPATS2-like"/>
    <property type="match status" value="1"/>
</dbReference>
<dbReference type="PANTHER" id="PTHR15623">
    <property type="entry name" value="SPERMATOGENESIS-ASSOCIATED SERINE-RICH PROTEIN 2-RELATED"/>
    <property type="match status" value="1"/>
</dbReference>
<dbReference type="PANTHER" id="PTHR15623:SF11">
    <property type="entry name" value="SPERMATOGENESIS-ASSOCIATED SERINE-RICH PROTEIN 2"/>
    <property type="match status" value="1"/>
</dbReference>
<reference evidence="4" key="1">
    <citation type="submission" date="2024-02" db="UniProtKB">
        <authorList>
            <consortium name="WormBaseParasite"/>
        </authorList>
    </citation>
    <scope>IDENTIFICATION</scope>
</reference>
<comment type="similarity">
    <text evidence="1">Belongs to the SPATS2 family.</text>
</comment>
<dbReference type="SUPFAM" id="SSF46934">
    <property type="entry name" value="UBA-like"/>
    <property type="match status" value="1"/>
</dbReference>
<feature type="region of interest" description="Disordered" evidence="2">
    <location>
        <begin position="66"/>
        <end position="90"/>
    </location>
</feature>
<evidence type="ECO:0000313" key="4">
    <source>
        <dbReference type="WBParaSite" id="MBELARI_LOCUS5340"/>
    </source>
</evidence>
<keyword evidence="3" id="KW-1185">Reference proteome</keyword>
<evidence type="ECO:0000313" key="3">
    <source>
        <dbReference type="Proteomes" id="UP000887575"/>
    </source>
</evidence>
<name>A0AAF3J9T9_9BILA</name>
<sequence>MTSTVDKKIMAEKIAKVKEVVRGINQNDIVLALHSFDLDVEKTIQGLCENRSAVLDEWVCSGAAKKQKNKASKKKASDNDSVTTETPSVSSKSETIIPTIALTSNAKKPLAQANGYHPTNAKQNGMGEMEWLSSHEKEATKIATAFSQECKRGLEEIQSTFKALRQALADREKILVLSLNRSQQDAEKLINENKNTAMSLLTRMRAVRGDPALNGDLKAFGQARRSEQQLASASAFTYDMTYLIDALNKFGSVAEVVPSRGGSQVSTFSTTSPSPIRHAASHSSIISDHDSGLGGHISPVSIEEKKQNVVSKPIAHLNAGGFQMASDGLSAEQLEQLQKIMQAQLAASGIDASVVAGGGGTGIVPARPRGDRRPNNNNANKNHGGGGPGRKANGGPKKNEKMPEISILG</sequence>
<dbReference type="AlphaFoldDB" id="A0AAF3J9T9"/>
<feature type="region of interest" description="Disordered" evidence="2">
    <location>
        <begin position="361"/>
        <end position="409"/>
    </location>
</feature>